<organism evidence="1">
    <name type="scientific">marine sediment metagenome</name>
    <dbReference type="NCBI Taxonomy" id="412755"/>
    <lineage>
        <taxon>unclassified sequences</taxon>
        <taxon>metagenomes</taxon>
        <taxon>ecological metagenomes</taxon>
    </lineage>
</organism>
<proteinExistence type="predicted"/>
<comment type="caution">
    <text evidence="1">The sequence shown here is derived from an EMBL/GenBank/DDBJ whole genome shotgun (WGS) entry which is preliminary data.</text>
</comment>
<dbReference type="AlphaFoldDB" id="A0A0F9BV38"/>
<name>A0A0F9BV38_9ZZZZ</name>
<gene>
    <name evidence="1" type="ORF">LCGC14_2684170</name>
</gene>
<protein>
    <submittedName>
        <fullName evidence="1">Uncharacterized protein</fullName>
    </submittedName>
</protein>
<evidence type="ECO:0000313" key="1">
    <source>
        <dbReference type="EMBL" id="KKK94304.1"/>
    </source>
</evidence>
<accession>A0A0F9BV38</accession>
<sequence length="63" mass="7254">MLSPLDIEFYHSLAIGDRDEWLFHRTACDSSLFYFIKQMGGFTKAAGADISEIIHKPVCDMWQ</sequence>
<dbReference type="EMBL" id="LAZR01047403">
    <property type="protein sequence ID" value="KKK94304.1"/>
    <property type="molecule type" value="Genomic_DNA"/>
</dbReference>
<reference evidence="1" key="1">
    <citation type="journal article" date="2015" name="Nature">
        <title>Complex archaea that bridge the gap between prokaryotes and eukaryotes.</title>
        <authorList>
            <person name="Spang A."/>
            <person name="Saw J.H."/>
            <person name="Jorgensen S.L."/>
            <person name="Zaremba-Niedzwiedzka K."/>
            <person name="Martijn J."/>
            <person name="Lind A.E."/>
            <person name="van Eijk R."/>
            <person name="Schleper C."/>
            <person name="Guy L."/>
            <person name="Ettema T.J."/>
        </authorList>
    </citation>
    <scope>NUCLEOTIDE SEQUENCE</scope>
</reference>
<feature type="non-terminal residue" evidence="1">
    <location>
        <position position="63"/>
    </location>
</feature>